<evidence type="ECO:0000256" key="1">
    <source>
        <dbReference type="SAM" id="MobiDB-lite"/>
    </source>
</evidence>
<sequence length="120" mass="12731">MGWLKRLFGLEKPNNPQQAVQGTPAEAPNVASSTATESIPPERVGLNGEYDQSGLAKRVALAFDQDPQLDDINTLYVAQTGGTVVLKGKVPSQEILNKMISVARQVNGATAVETNQVTIG</sequence>
<evidence type="ECO:0000313" key="4">
    <source>
        <dbReference type="Proteomes" id="UP001576774"/>
    </source>
</evidence>
<keyword evidence="4" id="KW-1185">Reference proteome</keyword>
<feature type="region of interest" description="Disordered" evidence="1">
    <location>
        <begin position="13"/>
        <end position="43"/>
    </location>
</feature>
<protein>
    <submittedName>
        <fullName evidence="3">BON domain-containing protein</fullName>
    </submittedName>
</protein>
<dbReference type="PROSITE" id="PS50914">
    <property type="entry name" value="BON"/>
    <property type="match status" value="1"/>
</dbReference>
<accession>A0ABV4XHC9</accession>
<dbReference type="RefSeq" id="WP_413275162.1">
    <property type="nucleotide sequence ID" value="NZ_JBHFNQ010000260.1"/>
</dbReference>
<evidence type="ECO:0000313" key="3">
    <source>
        <dbReference type="EMBL" id="MFB2882205.1"/>
    </source>
</evidence>
<dbReference type="Proteomes" id="UP001576774">
    <property type="component" value="Unassembled WGS sequence"/>
</dbReference>
<feature type="domain" description="BON" evidence="2">
    <location>
        <begin position="51"/>
        <end position="120"/>
    </location>
</feature>
<gene>
    <name evidence="3" type="ORF">ACE1CC_35610</name>
</gene>
<reference evidence="3 4" key="1">
    <citation type="submission" date="2024-09" db="EMBL/GenBank/DDBJ databases">
        <title>Floridaenema gen nov. (Aerosakkonemataceae, Aerosakkonematales ord. nov., Cyanobacteria) from benthic tropical and subtropical fresh waters, with the description of four new species.</title>
        <authorList>
            <person name="Moretto J.A."/>
            <person name="Berthold D.E."/>
            <person name="Lefler F.W."/>
            <person name="Huang I.-S."/>
            <person name="Laughinghouse H. IV."/>
        </authorList>
    </citation>
    <scope>NUCLEOTIDE SEQUENCE [LARGE SCALE GENOMIC DNA]</scope>
    <source>
        <strain evidence="3 4">BLCC-F46</strain>
    </source>
</reference>
<proteinExistence type="predicted"/>
<comment type="caution">
    <text evidence="3">The sequence shown here is derived from an EMBL/GenBank/DDBJ whole genome shotgun (WGS) entry which is preliminary data.</text>
</comment>
<dbReference type="EMBL" id="JBHFNQ010000260">
    <property type="protein sequence ID" value="MFB2882205.1"/>
    <property type="molecule type" value="Genomic_DNA"/>
</dbReference>
<evidence type="ECO:0000259" key="2">
    <source>
        <dbReference type="PROSITE" id="PS50914"/>
    </source>
</evidence>
<dbReference type="InterPro" id="IPR007055">
    <property type="entry name" value="BON_dom"/>
</dbReference>
<organism evidence="3 4">
    <name type="scientific">Floridaenema aerugineum BLCC-F46</name>
    <dbReference type="NCBI Taxonomy" id="3153654"/>
    <lineage>
        <taxon>Bacteria</taxon>
        <taxon>Bacillati</taxon>
        <taxon>Cyanobacteriota</taxon>
        <taxon>Cyanophyceae</taxon>
        <taxon>Oscillatoriophycideae</taxon>
        <taxon>Aerosakkonematales</taxon>
        <taxon>Aerosakkonemataceae</taxon>
        <taxon>Floridanema</taxon>
        <taxon>Floridanema aerugineum</taxon>
    </lineage>
</organism>
<dbReference type="Pfam" id="PF04972">
    <property type="entry name" value="BON"/>
    <property type="match status" value="1"/>
</dbReference>
<name>A0ABV4XHC9_9CYAN</name>